<evidence type="ECO:0000313" key="2">
    <source>
        <dbReference type="EMBL" id="RQW75867.1"/>
    </source>
</evidence>
<reference evidence="2 3" key="1">
    <citation type="journal article" date="2013" name="J. Microbiol.">
        <title>Lysinibacillus chungkukjangi sp. nov., isolated from Chungkukjang, Korean fermented soybean food.</title>
        <authorList>
            <person name="Kim S.J."/>
            <person name="Jang Y.H."/>
            <person name="Hamada M."/>
            <person name="Ahn J.H."/>
            <person name="Weon H.Y."/>
            <person name="Suzuki K."/>
            <person name="Whang K.S."/>
            <person name="Kwon S.W."/>
        </authorList>
    </citation>
    <scope>NUCLEOTIDE SEQUENCE [LARGE SCALE GENOMIC DNA]</scope>
    <source>
        <strain evidence="2 3">MCCC 1A12701</strain>
    </source>
</reference>
<proteinExistence type="predicted"/>
<sequence length="174" mass="20849">MKTYTYTHPQSIEYTGDIRIFDESNQVVAIARRTYDHIIKKKLDRFLDFRYFLKYEVNNSEGKKAFLVKKKIRRGRLWFEGLDVISNKKYMITYENWRIGIPELYITDGQIKLQLNKEFEEWSEFLYEDQVIARWKASFVEEQFDIILQIDEKSPIQSVEFFVGISQATLFVGA</sequence>
<dbReference type="RefSeq" id="WP_124763038.1">
    <property type="nucleotide sequence ID" value="NZ_JAFBDY010000002.1"/>
</dbReference>
<dbReference type="Pfam" id="PF23728">
    <property type="entry name" value="Tubby_C_like"/>
    <property type="match status" value="1"/>
</dbReference>
<evidence type="ECO:0000259" key="1">
    <source>
        <dbReference type="Pfam" id="PF23728"/>
    </source>
</evidence>
<gene>
    <name evidence="2" type="ORF">EBB45_04425</name>
</gene>
<dbReference type="EMBL" id="RRCT01000002">
    <property type="protein sequence ID" value="RQW75867.1"/>
    <property type="molecule type" value="Genomic_DNA"/>
</dbReference>
<feature type="domain" description="Tubby C-terminal" evidence="1">
    <location>
        <begin position="4"/>
        <end position="172"/>
    </location>
</feature>
<evidence type="ECO:0000313" key="3">
    <source>
        <dbReference type="Proteomes" id="UP000274033"/>
    </source>
</evidence>
<dbReference type="Proteomes" id="UP000274033">
    <property type="component" value="Unassembled WGS sequence"/>
</dbReference>
<organism evidence="2 3">
    <name type="scientific">Lysinibacillus composti</name>
    <dbReference type="NCBI Taxonomy" id="720633"/>
    <lineage>
        <taxon>Bacteria</taxon>
        <taxon>Bacillati</taxon>
        <taxon>Bacillota</taxon>
        <taxon>Bacilli</taxon>
        <taxon>Bacillales</taxon>
        <taxon>Bacillaceae</taxon>
        <taxon>Lysinibacillus</taxon>
    </lineage>
</organism>
<protein>
    <recommendedName>
        <fullName evidence="1">Tubby C-terminal domain-containing protein</fullName>
    </recommendedName>
</protein>
<dbReference type="InterPro" id="IPR056944">
    <property type="entry name" value="Tubby_C-like"/>
</dbReference>
<dbReference type="OrthoDB" id="2451847at2"/>
<keyword evidence="3" id="KW-1185">Reference proteome</keyword>
<name>A0A3N9UIM5_9BACI</name>
<dbReference type="AlphaFoldDB" id="A0A3N9UIM5"/>
<accession>A0A3N9UIM5</accession>
<comment type="caution">
    <text evidence="2">The sequence shown here is derived from an EMBL/GenBank/DDBJ whole genome shotgun (WGS) entry which is preliminary data.</text>
</comment>